<organism evidence="14 15">
    <name type="scientific">Agarivorans gilvus</name>
    <dbReference type="NCBI Taxonomy" id="680279"/>
    <lineage>
        <taxon>Bacteria</taxon>
        <taxon>Pseudomonadati</taxon>
        <taxon>Pseudomonadota</taxon>
        <taxon>Gammaproteobacteria</taxon>
        <taxon>Alteromonadales</taxon>
        <taxon>Alteromonadaceae</taxon>
        <taxon>Agarivorans</taxon>
    </lineage>
</organism>
<comment type="caution">
    <text evidence="14">The sequence shown here is derived from an EMBL/GenBank/DDBJ whole genome shotgun (WGS) entry which is preliminary data.</text>
</comment>
<gene>
    <name evidence="14" type="ORF">GCM10007414_27790</name>
</gene>
<dbReference type="EC" id="2.3.1.282" evidence="5"/>
<evidence type="ECO:0000256" key="2">
    <source>
        <dbReference type="ARBA" id="ARBA00000625"/>
    </source>
</evidence>
<evidence type="ECO:0000256" key="9">
    <source>
        <dbReference type="ARBA" id="ARBA00030465"/>
    </source>
</evidence>
<proteinExistence type="inferred from homology"/>
<dbReference type="PANTHER" id="PTHR28037:SF1">
    <property type="entry name" value="ALCOHOL O-ACETYLTRANSFERASE 1-RELATED"/>
    <property type="match status" value="1"/>
</dbReference>
<dbReference type="InterPro" id="IPR001242">
    <property type="entry name" value="Condensation_dom"/>
</dbReference>
<dbReference type="InterPro" id="IPR031641">
    <property type="entry name" value="PapA_C"/>
</dbReference>
<evidence type="ECO:0000313" key="14">
    <source>
        <dbReference type="EMBL" id="GGB12898.1"/>
    </source>
</evidence>
<keyword evidence="15" id="KW-1185">Reference proteome</keyword>
<dbReference type="Pfam" id="PF00668">
    <property type="entry name" value="Condensation"/>
    <property type="match status" value="1"/>
</dbReference>
<dbReference type="InterPro" id="IPR023213">
    <property type="entry name" value="CAT-like_dom_sf"/>
</dbReference>
<name>A0ABQ1I469_9ALTE</name>
<dbReference type="EMBL" id="BMDY01000017">
    <property type="protein sequence ID" value="GGB12898.1"/>
    <property type="molecule type" value="Genomic_DNA"/>
</dbReference>
<dbReference type="Proteomes" id="UP000651977">
    <property type="component" value="Unassembled WGS sequence"/>
</dbReference>
<evidence type="ECO:0000256" key="4">
    <source>
        <dbReference type="ARBA" id="ARBA00006558"/>
    </source>
</evidence>
<accession>A0ABQ1I469</accession>
<keyword evidence="7" id="KW-0808">Transferase</keyword>
<comment type="catalytic activity">
    <reaction evidence="3">
        <text>2 a mycocerosyl-[mycocerosic acid synthase] + a phthiodiolone = a dimycocerosyl phthiodiolone + 2 holo-[mycocerosic acid synthase].</text>
        <dbReference type="EC" id="2.3.1.282"/>
    </reaction>
</comment>
<dbReference type="Pfam" id="PF16911">
    <property type="entry name" value="PapA_C"/>
    <property type="match status" value="1"/>
</dbReference>
<evidence type="ECO:0000256" key="8">
    <source>
        <dbReference type="ARBA" id="ARBA00023315"/>
    </source>
</evidence>
<protein>
    <recommendedName>
        <fullName evidence="6">Phthiocerol/phthiodiolone dimycocerosyl transferase</fullName>
        <ecNumber evidence="5">2.3.1.282</ecNumber>
    </recommendedName>
    <alternativeName>
        <fullName evidence="11">Acyltransferase PapA5</fullName>
    </alternativeName>
    <alternativeName>
        <fullName evidence="9">Phthiocerol/phthiodiolone O-acyltransferase</fullName>
    </alternativeName>
    <alternativeName>
        <fullName evidence="10">Polyketide synthase-associated protein A5</fullName>
    </alternativeName>
</protein>
<dbReference type="Gene3D" id="3.30.559.30">
    <property type="entry name" value="Nonribosomal peptide synthetase, condensation domain"/>
    <property type="match status" value="1"/>
</dbReference>
<reference evidence="15" key="1">
    <citation type="journal article" date="2019" name="Int. J. Syst. Evol. Microbiol.">
        <title>The Global Catalogue of Microorganisms (GCM) 10K type strain sequencing project: providing services to taxonomists for standard genome sequencing and annotation.</title>
        <authorList>
            <consortium name="The Broad Institute Genomics Platform"/>
            <consortium name="The Broad Institute Genome Sequencing Center for Infectious Disease"/>
            <person name="Wu L."/>
            <person name="Ma J."/>
        </authorList>
    </citation>
    <scope>NUCLEOTIDE SEQUENCE [LARGE SCALE GENOMIC DNA]</scope>
    <source>
        <strain evidence="15">CGMCC 1.10131</strain>
    </source>
</reference>
<evidence type="ECO:0000256" key="3">
    <source>
        <dbReference type="ARBA" id="ARBA00001907"/>
    </source>
</evidence>
<comment type="catalytic activity">
    <reaction evidence="1">
        <text>2 a mycocerosyl-[mycocerosic acid synthase] + a phthiocerol = a dimycocerosyl phthiocerol + 2 holo-[mycocerosic acid synthase].</text>
        <dbReference type="EC" id="2.3.1.282"/>
    </reaction>
</comment>
<keyword evidence="8" id="KW-0012">Acyltransferase</keyword>
<feature type="domain" description="Phthiocerol/phthiodiolone dimycocerosyl transferase C-terminal" evidence="13">
    <location>
        <begin position="207"/>
        <end position="356"/>
    </location>
</feature>
<evidence type="ECO:0000256" key="6">
    <source>
        <dbReference type="ARBA" id="ARBA00013449"/>
    </source>
</evidence>
<evidence type="ECO:0000256" key="1">
    <source>
        <dbReference type="ARBA" id="ARBA00000026"/>
    </source>
</evidence>
<comment type="similarity">
    <text evidence="4">Belongs to the acyltransferase PapA5 family.</text>
</comment>
<evidence type="ECO:0000256" key="10">
    <source>
        <dbReference type="ARBA" id="ARBA00032317"/>
    </source>
</evidence>
<dbReference type="SUPFAM" id="SSF52777">
    <property type="entry name" value="CoA-dependent acyltransferases"/>
    <property type="match status" value="2"/>
</dbReference>
<feature type="domain" description="Condensation" evidence="12">
    <location>
        <begin position="28"/>
        <end position="157"/>
    </location>
</feature>
<dbReference type="InterPro" id="IPR052058">
    <property type="entry name" value="Alcohol_O-acetyltransferase"/>
</dbReference>
<evidence type="ECO:0000259" key="13">
    <source>
        <dbReference type="Pfam" id="PF16911"/>
    </source>
</evidence>
<dbReference type="PANTHER" id="PTHR28037">
    <property type="entry name" value="ALCOHOL O-ACETYLTRANSFERASE 1-RELATED"/>
    <property type="match status" value="1"/>
</dbReference>
<evidence type="ECO:0000256" key="7">
    <source>
        <dbReference type="ARBA" id="ARBA00022679"/>
    </source>
</evidence>
<evidence type="ECO:0000256" key="5">
    <source>
        <dbReference type="ARBA" id="ARBA00012866"/>
    </source>
</evidence>
<dbReference type="Gene3D" id="3.30.559.10">
    <property type="entry name" value="Chloramphenicol acetyltransferase-like domain"/>
    <property type="match status" value="1"/>
</dbReference>
<evidence type="ECO:0000256" key="11">
    <source>
        <dbReference type="ARBA" id="ARBA00033407"/>
    </source>
</evidence>
<evidence type="ECO:0000259" key="12">
    <source>
        <dbReference type="Pfam" id="PF00668"/>
    </source>
</evidence>
<sequence length="429" mass="47654">MTIRALGHTESLFASLTSSGAMLVVNAVVVKGRLNADLAPQIHQLLLARHPFLSLCLQGDAQHWRWQNCSAPLELKVDYLESQAFQPSLAELMEQQSNQPLLVGGPLWRVRLLVGAEQSALIISLHHCICDGLSASALLAEWLSYHQQLLQKVAIQPKRLALRPSVHQALNHQMPPQGGSPFCAPLSSKQAKAWLVQSEVSLKSRNKLQLISFEAAQTSALLKLARAHQLSLTILLYAVAIETALALAKIPTDSVSAGGNANLRPIIEPAVDEQELACYVSMFSFNVACFDDDDFWQRAKRIHHLYQQQVATGLHLISCNDDWWRQQASRTEQDMQLVAGRFNCIHLSNLGNIEHLFAASREQGLEAQQYYFTAAQHLMGSIFWLGTQTLAEGLTVTVNCVEPIVSQSMRREFAEQFKARLLSLLQGQD</sequence>
<comment type="catalytic activity">
    <reaction evidence="2">
        <text>2 a mycocerosyl-[mycocerosic acid synthase] + a phenolphthiocerol = a dimycocerosyl phenolphthiocerol + 2 holo-[mycocerosic acid synthase].</text>
        <dbReference type="EC" id="2.3.1.282"/>
    </reaction>
</comment>
<evidence type="ECO:0000313" key="15">
    <source>
        <dbReference type="Proteomes" id="UP000651977"/>
    </source>
</evidence>
<dbReference type="RefSeq" id="WP_055733128.1">
    <property type="nucleotide sequence ID" value="NZ_BMDY01000017.1"/>
</dbReference>